<dbReference type="GO" id="GO:0006612">
    <property type="term" value="P:protein targeting to membrane"/>
    <property type="evidence" value="ECO:0007669"/>
    <property type="project" value="TreeGrafter"/>
</dbReference>
<keyword evidence="11" id="KW-1185">Reference proteome</keyword>
<comment type="similarity">
    <text evidence="7">Belongs to the DHHC palmitoyltransferase family. PFA5 subfamily.</text>
</comment>
<keyword evidence="5 8" id="KW-0472">Membrane</keyword>
<dbReference type="STRING" id="857967.G0QIZ4"/>
<dbReference type="GO" id="GO:0019706">
    <property type="term" value="F:protein-cysteine S-palmitoyltransferase activity"/>
    <property type="evidence" value="ECO:0007669"/>
    <property type="project" value="UniProtKB-EC"/>
</dbReference>
<evidence type="ECO:0000256" key="7">
    <source>
        <dbReference type="ARBA" id="ARBA00038298"/>
    </source>
</evidence>
<feature type="transmembrane region" description="Helical" evidence="8">
    <location>
        <begin position="91"/>
        <end position="108"/>
    </location>
</feature>
<comment type="subcellular location">
    <subcellularLocation>
        <location evidence="1">Membrane</location>
        <topology evidence="1">Multi-pass membrane protein</topology>
    </subcellularLocation>
</comment>
<dbReference type="GO" id="GO:0005783">
    <property type="term" value="C:endoplasmic reticulum"/>
    <property type="evidence" value="ECO:0007669"/>
    <property type="project" value="TreeGrafter"/>
</dbReference>
<dbReference type="PANTHER" id="PTHR22883:SF23">
    <property type="entry name" value="PALMITOYLTRANSFERASE ZDHHC6"/>
    <property type="match status" value="1"/>
</dbReference>
<evidence type="ECO:0000256" key="1">
    <source>
        <dbReference type="ARBA" id="ARBA00004141"/>
    </source>
</evidence>
<dbReference type="PROSITE" id="PS50216">
    <property type="entry name" value="DHHC"/>
    <property type="match status" value="1"/>
</dbReference>
<dbReference type="Pfam" id="PF01529">
    <property type="entry name" value="DHHC"/>
    <property type="match status" value="1"/>
</dbReference>
<name>G0QIZ4_ICHMU</name>
<evidence type="ECO:0000256" key="5">
    <source>
        <dbReference type="ARBA" id="ARBA00023136"/>
    </source>
</evidence>
<dbReference type="EC" id="2.3.1.225" evidence="8"/>
<keyword evidence="4 8" id="KW-1133">Transmembrane helix</keyword>
<dbReference type="PANTHER" id="PTHR22883">
    <property type="entry name" value="ZINC FINGER DHHC DOMAIN CONTAINING PROTEIN"/>
    <property type="match status" value="1"/>
</dbReference>
<proteinExistence type="inferred from homology"/>
<evidence type="ECO:0000256" key="2">
    <source>
        <dbReference type="ARBA" id="ARBA00022679"/>
    </source>
</evidence>
<evidence type="ECO:0000256" key="3">
    <source>
        <dbReference type="ARBA" id="ARBA00022692"/>
    </source>
</evidence>
<feature type="domain" description="Palmitoyltransferase DHHC" evidence="9">
    <location>
        <begin position="158"/>
        <end position="226"/>
    </location>
</feature>
<evidence type="ECO:0000256" key="6">
    <source>
        <dbReference type="ARBA" id="ARBA00023315"/>
    </source>
</evidence>
<dbReference type="OrthoDB" id="406084at2759"/>
<evidence type="ECO:0000313" key="10">
    <source>
        <dbReference type="EMBL" id="EGR34814.1"/>
    </source>
</evidence>
<dbReference type="InterPro" id="IPR001594">
    <property type="entry name" value="Palmitoyltrfase_DHHC"/>
</dbReference>
<organism evidence="10 11">
    <name type="scientific">Ichthyophthirius multifiliis</name>
    <name type="common">White spot disease agent</name>
    <name type="synonym">Ich</name>
    <dbReference type="NCBI Taxonomy" id="5932"/>
    <lineage>
        <taxon>Eukaryota</taxon>
        <taxon>Sar</taxon>
        <taxon>Alveolata</taxon>
        <taxon>Ciliophora</taxon>
        <taxon>Intramacronucleata</taxon>
        <taxon>Oligohymenophorea</taxon>
        <taxon>Hymenostomatida</taxon>
        <taxon>Ophryoglenina</taxon>
        <taxon>Ichthyophthirius</taxon>
    </lineage>
</organism>
<gene>
    <name evidence="10" type="ORF">IMG5_001550</name>
</gene>
<dbReference type="Proteomes" id="UP000008983">
    <property type="component" value="Unassembled WGS sequence"/>
</dbReference>
<dbReference type="GO" id="GO:0005794">
    <property type="term" value="C:Golgi apparatus"/>
    <property type="evidence" value="ECO:0007669"/>
    <property type="project" value="TreeGrafter"/>
</dbReference>
<dbReference type="OMA" id="FHFWAFL"/>
<keyword evidence="3 8" id="KW-0812">Transmembrane</keyword>
<comment type="domain">
    <text evidence="8">The DHHC domain is required for palmitoyltransferase activity.</text>
</comment>
<dbReference type="GeneID" id="14911013"/>
<keyword evidence="6 8" id="KW-0012">Acyltransferase</keyword>
<protein>
    <recommendedName>
        <fullName evidence="8">Palmitoyltransferase</fullName>
        <ecNumber evidence="8">2.3.1.225</ecNumber>
    </recommendedName>
</protein>
<dbReference type="AlphaFoldDB" id="G0QIZ4"/>
<evidence type="ECO:0000259" key="9">
    <source>
        <dbReference type="Pfam" id="PF01529"/>
    </source>
</evidence>
<sequence length="227" mass="27092">MINFDSNGDILNQEQNQYRNQDLEKQINQLYDNNNQISIQQQTKEKQIIIEKQLPLQKENLQIQKFKRYYGKTCVIMHIKNEPLFTLGPDFKIFIGTWISFLILGYYLTFKYSVKKGKVIYILTFGINFLQIISYLLTALLNPGIAIIQTKQKINKKQKKHSFCDKCQIIKNQGIYHCFECDICIQDYDHHCPWTGKCIGKGNMFFFKIFICCTFFYFFYCFFLFLL</sequence>
<dbReference type="InParanoid" id="G0QIZ4"/>
<reference evidence="10 11" key="1">
    <citation type="submission" date="2011-07" db="EMBL/GenBank/DDBJ databases">
        <authorList>
            <person name="Coyne R."/>
            <person name="Brami D."/>
            <person name="Johnson J."/>
            <person name="Hostetler J."/>
            <person name="Hannick L."/>
            <person name="Clark T."/>
            <person name="Cassidy-Hanley D."/>
            <person name="Inman J."/>
        </authorList>
    </citation>
    <scope>NUCLEOTIDE SEQUENCE [LARGE SCALE GENOMIC DNA]</scope>
    <source>
        <strain evidence="10 11">G5</strain>
    </source>
</reference>
<feature type="transmembrane region" description="Helical" evidence="8">
    <location>
        <begin position="205"/>
        <end position="226"/>
    </location>
</feature>
<dbReference type="InterPro" id="IPR039859">
    <property type="entry name" value="PFA4/ZDH16/20/ERF2-like"/>
</dbReference>
<dbReference type="RefSeq" id="XP_004040118.1">
    <property type="nucleotide sequence ID" value="XM_004040070.1"/>
</dbReference>
<comment type="catalytic activity">
    <reaction evidence="8">
        <text>L-cysteinyl-[protein] + hexadecanoyl-CoA = S-hexadecanoyl-L-cysteinyl-[protein] + CoA</text>
        <dbReference type="Rhea" id="RHEA:36683"/>
        <dbReference type="Rhea" id="RHEA-COMP:10131"/>
        <dbReference type="Rhea" id="RHEA-COMP:11032"/>
        <dbReference type="ChEBI" id="CHEBI:29950"/>
        <dbReference type="ChEBI" id="CHEBI:57287"/>
        <dbReference type="ChEBI" id="CHEBI:57379"/>
        <dbReference type="ChEBI" id="CHEBI:74151"/>
        <dbReference type="EC" id="2.3.1.225"/>
    </reaction>
</comment>
<feature type="transmembrane region" description="Helical" evidence="8">
    <location>
        <begin position="120"/>
        <end position="148"/>
    </location>
</feature>
<accession>G0QIZ4</accession>
<dbReference type="eggNOG" id="KOG0509">
    <property type="taxonomic scope" value="Eukaryota"/>
</dbReference>
<keyword evidence="2 8" id="KW-0808">Transferase</keyword>
<evidence type="ECO:0000313" key="11">
    <source>
        <dbReference type="Proteomes" id="UP000008983"/>
    </source>
</evidence>
<evidence type="ECO:0000256" key="4">
    <source>
        <dbReference type="ARBA" id="ARBA00022989"/>
    </source>
</evidence>
<dbReference type="EMBL" id="GL983043">
    <property type="protein sequence ID" value="EGR34814.1"/>
    <property type="molecule type" value="Genomic_DNA"/>
</dbReference>
<evidence type="ECO:0000256" key="8">
    <source>
        <dbReference type="RuleBase" id="RU079119"/>
    </source>
</evidence>
<dbReference type="GO" id="GO:0016020">
    <property type="term" value="C:membrane"/>
    <property type="evidence" value="ECO:0007669"/>
    <property type="project" value="UniProtKB-SubCell"/>
</dbReference>